<evidence type="ECO:0000313" key="3">
    <source>
        <dbReference type="Proteomes" id="UP001234178"/>
    </source>
</evidence>
<dbReference type="Proteomes" id="UP001234178">
    <property type="component" value="Unassembled WGS sequence"/>
</dbReference>
<gene>
    <name evidence="2" type="ORF">OUZ56_033061</name>
</gene>
<proteinExistence type="predicted"/>
<feature type="region of interest" description="Disordered" evidence="1">
    <location>
        <begin position="126"/>
        <end position="224"/>
    </location>
</feature>
<accession>A0ABQ9ZXB9</accession>
<dbReference type="EMBL" id="JAOYFB010000008">
    <property type="protein sequence ID" value="KAK4017555.1"/>
    <property type="molecule type" value="Genomic_DNA"/>
</dbReference>
<evidence type="ECO:0000256" key="1">
    <source>
        <dbReference type="SAM" id="MobiDB-lite"/>
    </source>
</evidence>
<evidence type="ECO:0000313" key="2">
    <source>
        <dbReference type="EMBL" id="KAK4017555.1"/>
    </source>
</evidence>
<feature type="compositionally biased region" description="Basic and acidic residues" evidence="1">
    <location>
        <begin position="147"/>
        <end position="159"/>
    </location>
</feature>
<comment type="caution">
    <text evidence="2">The sequence shown here is derived from an EMBL/GenBank/DDBJ whole genome shotgun (WGS) entry which is preliminary data.</text>
</comment>
<name>A0ABQ9ZXB9_9CRUS</name>
<protein>
    <submittedName>
        <fullName evidence="2">Uncharacterized protein</fullName>
    </submittedName>
</protein>
<feature type="compositionally biased region" description="Polar residues" evidence="1">
    <location>
        <begin position="197"/>
        <end position="214"/>
    </location>
</feature>
<keyword evidence="3" id="KW-1185">Reference proteome</keyword>
<sequence>MSSQNFSRGSRNPRAEHVRVDWLTNGRFRDADSWNNSRRFDRPVFRERSPLRRPRYEDPYVHYLDEGEIRGQPAVQDSYVRDQAVYPYGAYFECEHDPRSYPTHSEFEPEDEYYSDQREDEWAEYEDDGVEIDRGRPWRPQNSVRFVTEDRPLPAEKRGAVSGLPTVSDGGQAKAGDAGPSGASRNADSRQEIAGPSCSNTVPTPSATSEQNLGLGNASGPPSSLIPKSICDEITQLLSVGISTEQSKMASKEFPLTFEVPDFSLMPPKLDAWMSRRSKDRGVLKIVNAKKKHWSGPS</sequence>
<reference evidence="2 3" key="1">
    <citation type="journal article" date="2023" name="Nucleic Acids Res.">
        <title>The hologenome of Daphnia magna reveals possible DNA methylation and microbiome-mediated evolution of the host genome.</title>
        <authorList>
            <person name="Chaturvedi A."/>
            <person name="Li X."/>
            <person name="Dhandapani V."/>
            <person name="Marshall H."/>
            <person name="Kissane S."/>
            <person name="Cuenca-Cambronero M."/>
            <person name="Asole G."/>
            <person name="Calvet F."/>
            <person name="Ruiz-Romero M."/>
            <person name="Marangio P."/>
            <person name="Guigo R."/>
            <person name="Rago D."/>
            <person name="Mirbahai L."/>
            <person name="Eastwood N."/>
            <person name="Colbourne J.K."/>
            <person name="Zhou J."/>
            <person name="Mallon E."/>
            <person name="Orsini L."/>
        </authorList>
    </citation>
    <scope>NUCLEOTIDE SEQUENCE [LARGE SCALE GENOMIC DNA]</scope>
    <source>
        <strain evidence="2">LRV0_1</strain>
    </source>
</reference>
<organism evidence="2 3">
    <name type="scientific">Daphnia magna</name>
    <dbReference type="NCBI Taxonomy" id="35525"/>
    <lineage>
        <taxon>Eukaryota</taxon>
        <taxon>Metazoa</taxon>
        <taxon>Ecdysozoa</taxon>
        <taxon>Arthropoda</taxon>
        <taxon>Crustacea</taxon>
        <taxon>Branchiopoda</taxon>
        <taxon>Diplostraca</taxon>
        <taxon>Cladocera</taxon>
        <taxon>Anomopoda</taxon>
        <taxon>Daphniidae</taxon>
        <taxon>Daphnia</taxon>
    </lineage>
</organism>